<dbReference type="PANTHER" id="PTHR11851:SF224">
    <property type="entry name" value="PROCESSING PROTEASE"/>
    <property type="match status" value="1"/>
</dbReference>
<dbReference type="InterPro" id="IPR011765">
    <property type="entry name" value="Pept_M16_N"/>
</dbReference>
<dbReference type="Pfam" id="PF00675">
    <property type="entry name" value="Peptidase_M16"/>
    <property type="match status" value="1"/>
</dbReference>
<evidence type="ECO:0000313" key="4">
    <source>
        <dbReference type="EMBL" id="MEX0469824.1"/>
    </source>
</evidence>
<evidence type="ECO:0000259" key="3">
    <source>
        <dbReference type="Pfam" id="PF05193"/>
    </source>
</evidence>
<feature type="chain" id="PRO_5045178846" evidence="1">
    <location>
        <begin position="21"/>
        <end position="438"/>
    </location>
</feature>
<reference evidence="4 5" key="1">
    <citation type="submission" date="2024-02" db="EMBL/GenBank/DDBJ databases">
        <title>New especies of Spiribacter isolated from saline water.</title>
        <authorList>
            <person name="Leon M.J."/>
            <person name="De La Haba R."/>
            <person name="Sanchez-Porro C."/>
            <person name="Ventosa A."/>
        </authorList>
    </citation>
    <scope>NUCLEOTIDE SEQUENCE [LARGE SCALE GENOMIC DNA]</scope>
    <source>
        <strain evidence="5">ag22IC6-390</strain>
    </source>
</reference>
<gene>
    <name evidence="4" type="ORF">V6X73_08805</name>
</gene>
<dbReference type="PANTHER" id="PTHR11851">
    <property type="entry name" value="METALLOPROTEASE"/>
    <property type="match status" value="1"/>
</dbReference>
<dbReference type="EMBL" id="JBAKFM010000004">
    <property type="protein sequence ID" value="MEX0469824.1"/>
    <property type="molecule type" value="Genomic_DNA"/>
</dbReference>
<accession>A0ABV3TG42</accession>
<dbReference type="Proteomes" id="UP001556709">
    <property type="component" value="Unassembled WGS sequence"/>
</dbReference>
<evidence type="ECO:0000313" key="5">
    <source>
        <dbReference type="Proteomes" id="UP001556709"/>
    </source>
</evidence>
<proteinExistence type="predicted"/>
<feature type="signal peptide" evidence="1">
    <location>
        <begin position="1"/>
        <end position="20"/>
    </location>
</feature>
<comment type="caution">
    <text evidence="4">The sequence shown here is derived from an EMBL/GenBank/DDBJ whole genome shotgun (WGS) entry which is preliminary data.</text>
</comment>
<feature type="domain" description="Peptidase M16 N-terminal" evidence="2">
    <location>
        <begin position="37"/>
        <end position="177"/>
    </location>
</feature>
<protein>
    <submittedName>
        <fullName evidence="4">Pitrilysin family protein</fullName>
    </submittedName>
</protein>
<dbReference type="InterPro" id="IPR011249">
    <property type="entry name" value="Metalloenz_LuxS/M16"/>
</dbReference>
<keyword evidence="1" id="KW-0732">Signal</keyword>
<dbReference type="Gene3D" id="3.30.830.10">
    <property type="entry name" value="Metalloenzyme, LuxS/M16 peptidase-like"/>
    <property type="match status" value="2"/>
</dbReference>
<sequence>MRYWLGLGLLIMSATGGAMEADITQWTTEQGSEVLFVERHELPIVDIRIAFDAGSARDDDHPGLARMVSNLLLEGTAERDAGRIARQFERYGARVSTNSGRDTAEVSLRALSEPARLDPVVENLARVLAGAAFPDDAIERVRQQMLLGLQQAEASASQQAEKAFTRAIYGDHPYATPPSGTIDSVDSISQQMIQDFHRRHYTAANATVAIVGDLDRDRAEAIAGSMLAGLPAGEVLEPLPAVDLSDAPTTVRVPFEAEQTHVVIGQPSVRRGHEDYYALYLGNHMLGGGGLTSMLAERMREERGLSYSSGSRVTTGARRGRFQMSTQVRSDALQEALSVLRGSLTELRDEGPAAERLDASRRNITGSFPLQLDSNRDLLGYVSSIGFHDLPHDYLSRFVERIEQLDGAAVQSALREHIDPQRMVTVLVGPEAAINAVE</sequence>
<name>A0ABV3TG42_9GAMM</name>
<dbReference type="InterPro" id="IPR007863">
    <property type="entry name" value="Peptidase_M16_C"/>
</dbReference>
<dbReference type="SUPFAM" id="SSF63411">
    <property type="entry name" value="LuxS/MPP-like metallohydrolase"/>
    <property type="match status" value="2"/>
</dbReference>
<keyword evidence="5" id="KW-1185">Reference proteome</keyword>
<organism evidence="4 5">
    <name type="scientific">Spiribacter pallidus</name>
    <dbReference type="NCBI Taxonomy" id="1987936"/>
    <lineage>
        <taxon>Bacteria</taxon>
        <taxon>Pseudomonadati</taxon>
        <taxon>Pseudomonadota</taxon>
        <taxon>Gammaproteobacteria</taxon>
        <taxon>Chromatiales</taxon>
        <taxon>Ectothiorhodospiraceae</taxon>
        <taxon>Spiribacter</taxon>
    </lineage>
</organism>
<dbReference type="Pfam" id="PF05193">
    <property type="entry name" value="Peptidase_M16_C"/>
    <property type="match status" value="1"/>
</dbReference>
<feature type="domain" description="Peptidase M16 C-terminal" evidence="3">
    <location>
        <begin position="187"/>
        <end position="363"/>
    </location>
</feature>
<evidence type="ECO:0000256" key="1">
    <source>
        <dbReference type="SAM" id="SignalP"/>
    </source>
</evidence>
<evidence type="ECO:0000259" key="2">
    <source>
        <dbReference type="Pfam" id="PF00675"/>
    </source>
</evidence>
<dbReference type="InterPro" id="IPR050361">
    <property type="entry name" value="MPP/UQCRC_Complex"/>
</dbReference>
<dbReference type="RefSeq" id="WP_367981367.1">
    <property type="nucleotide sequence ID" value="NZ_JBAKFM010000004.1"/>
</dbReference>